<dbReference type="PANTHER" id="PTHR33914">
    <property type="entry name" value="18S PRE-RIBOSOMAL ASSEMBLY PROTEIN GAR2-LIKE PROTEIN"/>
    <property type="match status" value="1"/>
</dbReference>
<feature type="region of interest" description="Disordered" evidence="1">
    <location>
        <begin position="1"/>
        <end position="28"/>
    </location>
</feature>
<dbReference type="GO" id="GO:0009786">
    <property type="term" value="P:regulation of asymmetric cell division"/>
    <property type="evidence" value="ECO:0007669"/>
    <property type="project" value="InterPro"/>
</dbReference>
<protein>
    <submittedName>
        <fullName evidence="2">Uncharacterized protein</fullName>
    </submittedName>
</protein>
<accession>A0AAV5KKP0</accession>
<feature type="compositionally biased region" description="Polar residues" evidence="1">
    <location>
        <begin position="122"/>
        <end position="150"/>
    </location>
</feature>
<evidence type="ECO:0000256" key="1">
    <source>
        <dbReference type="SAM" id="MobiDB-lite"/>
    </source>
</evidence>
<feature type="region of interest" description="Disordered" evidence="1">
    <location>
        <begin position="62"/>
        <end position="153"/>
    </location>
</feature>
<name>A0AAV5KKP0_9ROSI</name>
<reference evidence="2 3" key="1">
    <citation type="journal article" date="2021" name="Commun. Biol.">
        <title>The genome of Shorea leprosula (Dipterocarpaceae) highlights the ecological relevance of drought in aseasonal tropical rainforests.</title>
        <authorList>
            <person name="Ng K.K.S."/>
            <person name="Kobayashi M.J."/>
            <person name="Fawcett J.A."/>
            <person name="Hatakeyama M."/>
            <person name="Paape T."/>
            <person name="Ng C.H."/>
            <person name="Ang C.C."/>
            <person name="Tnah L.H."/>
            <person name="Lee C.T."/>
            <person name="Nishiyama T."/>
            <person name="Sese J."/>
            <person name="O'Brien M.J."/>
            <person name="Copetti D."/>
            <person name="Mohd Noor M.I."/>
            <person name="Ong R.C."/>
            <person name="Putra M."/>
            <person name="Sireger I.Z."/>
            <person name="Indrioko S."/>
            <person name="Kosugi Y."/>
            <person name="Izuno A."/>
            <person name="Isagi Y."/>
            <person name="Lee S.L."/>
            <person name="Shimizu K.K."/>
        </authorList>
    </citation>
    <scope>NUCLEOTIDE SEQUENCE [LARGE SCALE GENOMIC DNA]</scope>
    <source>
        <strain evidence="2">214</strain>
    </source>
</reference>
<evidence type="ECO:0000313" key="3">
    <source>
        <dbReference type="Proteomes" id="UP001054252"/>
    </source>
</evidence>
<dbReference type="AlphaFoldDB" id="A0AAV5KKP0"/>
<dbReference type="EMBL" id="BPVZ01000068">
    <property type="protein sequence ID" value="GKV25182.1"/>
    <property type="molecule type" value="Genomic_DNA"/>
</dbReference>
<feature type="compositionally biased region" description="Polar residues" evidence="1">
    <location>
        <begin position="68"/>
        <end position="90"/>
    </location>
</feature>
<gene>
    <name evidence="2" type="ORF">SLEP1_g34654</name>
</gene>
<dbReference type="InterPro" id="IPR040378">
    <property type="entry name" value="BASL"/>
</dbReference>
<organism evidence="2 3">
    <name type="scientific">Rubroshorea leprosula</name>
    <dbReference type="NCBI Taxonomy" id="152421"/>
    <lineage>
        <taxon>Eukaryota</taxon>
        <taxon>Viridiplantae</taxon>
        <taxon>Streptophyta</taxon>
        <taxon>Embryophyta</taxon>
        <taxon>Tracheophyta</taxon>
        <taxon>Spermatophyta</taxon>
        <taxon>Magnoliopsida</taxon>
        <taxon>eudicotyledons</taxon>
        <taxon>Gunneridae</taxon>
        <taxon>Pentapetalae</taxon>
        <taxon>rosids</taxon>
        <taxon>malvids</taxon>
        <taxon>Malvales</taxon>
        <taxon>Dipterocarpaceae</taxon>
        <taxon>Rubroshorea</taxon>
    </lineage>
</organism>
<dbReference type="Proteomes" id="UP001054252">
    <property type="component" value="Unassembled WGS sequence"/>
</dbReference>
<dbReference type="PANTHER" id="PTHR33914:SF17">
    <property type="match status" value="1"/>
</dbReference>
<comment type="caution">
    <text evidence="2">The sequence shown here is derived from an EMBL/GenBank/DDBJ whole genome shotgun (WGS) entry which is preliminary data.</text>
</comment>
<evidence type="ECO:0000313" key="2">
    <source>
        <dbReference type="EMBL" id="GKV25182.1"/>
    </source>
</evidence>
<keyword evidence="3" id="KW-1185">Reference proteome</keyword>
<proteinExistence type="predicted"/>
<feature type="compositionally biased region" description="Basic and acidic residues" evidence="1">
    <location>
        <begin position="94"/>
        <end position="119"/>
    </location>
</feature>
<sequence length="249" mass="27837">MAQENPAQGASYDLTDVERSKEGKKHYRNRVFLDPNRPEFVVFLQESDYQFVKDILLEKEASSEKRNQSNCSMFGQNNISSNQKAVSSNAPEILMKEIEDSDARDGRSSNGEQHNEGHIHRSVTSLSTRSSPEDSPQTKNLQQPGGTESLSIPEDTVFRSLTCSTQSFLDHQLAQEESSSFAVGSLFHPIPCSGSVSLRSNSSTASSQSFAFPILPSEWNGSPVRMAKPDEKQLRKHQGWKIRFLCCKF</sequence>